<keyword evidence="1" id="KW-0472">Membrane</keyword>
<evidence type="ECO:0000313" key="2">
    <source>
        <dbReference type="EMBL" id="DAF93600.1"/>
    </source>
</evidence>
<proteinExistence type="predicted"/>
<dbReference type="EMBL" id="BK016086">
    <property type="protein sequence ID" value="DAF93600.1"/>
    <property type="molecule type" value="Genomic_DNA"/>
</dbReference>
<keyword evidence="1" id="KW-1133">Transmembrane helix</keyword>
<reference evidence="2" key="1">
    <citation type="journal article" date="2021" name="Proc. Natl. Acad. Sci. U.S.A.">
        <title>A Catalog of Tens of Thousands of Viruses from Human Metagenomes Reveals Hidden Associations with Chronic Diseases.</title>
        <authorList>
            <person name="Tisza M.J."/>
            <person name="Buck C.B."/>
        </authorList>
    </citation>
    <scope>NUCLEOTIDE SEQUENCE</scope>
    <source>
        <strain evidence="2">Ctshb19</strain>
    </source>
</reference>
<protein>
    <submittedName>
        <fullName evidence="2">Uncharacterized protein</fullName>
    </submittedName>
</protein>
<accession>A0A8S5UGJ9</accession>
<sequence>MPNQYGALSMEKYLTVEHFFSLFPYWYIAACFIVGFILFPIMLAILAKPLARGLSHGLWEVVLYWKAGVPLWGVCKRLLRVLYYDLWLWGLLNGTLTSNSVGPASWYGIFGWHFKAGFTRANSKREEQAKKEAAQ</sequence>
<evidence type="ECO:0000256" key="1">
    <source>
        <dbReference type="SAM" id="Phobius"/>
    </source>
</evidence>
<keyword evidence="1" id="KW-0812">Transmembrane</keyword>
<organism evidence="2">
    <name type="scientific">Myoviridae sp. ctshb19</name>
    <dbReference type="NCBI Taxonomy" id="2825194"/>
    <lineage>
        <taxon>Viruses</taxon>
        <taxon>Duplodnaviria</taxon>
        <taxon>Heunggongvirae</taxon>
        <taxon>Uroviricota</taxon>
        <taxon>Caudoviricetes</taxon>
    </lineage>
</organism>
<feature type="transmembrane region" description="Helical" evidence="1">
    <location>
        <begin position="25"/>
        <end position="46"/>
    </location>
</feature>
<name>A0A8S5UGJ9_9CAUD</name>